<dbReference type="InterPro" id="IPR050300">
    <property type="entry name" value="GDXG_lipolytic_enzyme"/>
</dbReference>
<evidence type="ECO:0000259" key="3">
    <source>
        <dbReference type="Pfam" id="PF07859"/>
    </source>
</evidence>
<dbReference type="Pfam" id="PF00326">
    <property type="entry name" value="Peptidase_S9"/>
    <property type="match status" value="1"/>
</dbReference>
<feature type="domain" description="Alpha/beta hydrolase fold-3" evidence="3">
    <location>
        <begin position="49"/>
        <end position="135"/>
    </location>
</feature>
<evidence type="ECO:0000313" key="5">
    <source>
        <dbReference type="Proteomes" id="UP000774617"/>
    </source>
</evidence>
<gene>
    <name evidence="4" type="ORF">B0J12DRAFT_638279</name>
</gene>
<dbReference type="Pfam" id="PF07859">
    <property type="entry name" value="Abhydrolase_3"/>
    <property type="match status" value="1"/>
</dbReference>
<name>A0ABQ8GUE3_9PEZI</name>
<dbReference type="PANTHER" id="PTHR48081">
    <property type="entry name" value="AB HYDROLASE SUPERFAMILY PROTEIN C4A8.06C"/>
    <property type="match status" value="1"/>
</dbReference>
<dbReference type="Gene3D" id="3.40.50.1820">
    <property type="entry name" value="alpha/beta hydrolase"/>
    <property type="match status" value="1"/>
</dbReference>
<dbReference type="PANTHER" id="PTHR48081:SF3">
    <property type="entry name" value="ALPHA_BETA HYDROLASE FOLD-3 DOMAIN-CONTAINING PROTEIN"/>
    <property type="match status" value="1"/>
</dbReference>
<evidence type="ECO:0000313" key="4">
    <source>
        <dbReference type="EMBL" id="KAH7064878.1"/>
    </source>
</evidence>
<evidence type="ECO:0000256" key="1">
    <source>
        <dbReference type="ARBA" id="ARBA00022801"/>
    </source>
</evidence>
<proteinExistence type="predicted"/>
<feature type="domain" description="Peptidase S9 prolyl oligopeptidase catalytic" evidence="2">
    <location>
        <begin position="235"/>
        <end position="282"/>
    </location>
</feature>
<evidence type="ECO:0000259" key="2">
    <source>
        <dbReference type="Pfam" id="PF00326"/>
    </source>
</evidence>
<comment type="caution">
    <text evidence="4">The sequence shown here is derived from an EMBL/GenBank/DDBJ whole genome shotgun (WGS) entry which is preliminary data.</text>
</comment>
<dbReference type="SUPFAM" id="SSF53474">
    <property type="entry name" value="alpha/beta-Hydrolases"/>
    <property type="match status" value="1"/>
</dbReference>
<dbReference type="InterPro" id="IPR001375">
    <property type="entry name" value="Peptidase_S9_cat"/>
</dbReference>
<dbReference type="Proteomes" id="UP000774617">
    <property type="component" value="Unassembled WGS sequence"/>
</dbReference>
<keyword evidence="5" id="KW-1185">Reference proteome</keyword>
<accession>A0ABQ8GUE3</accession>
<organism evidence="4 5">
    <name type="scientific">Macrophomina phaseolina</name>
    <dbReference type="NCBI Taxonomy" id="35725"/>
    <lineage>
        <taxon>Eukaryota</taxon>
        <taxon>Fungi</taxon>
        <taxon>Dikarya</taxon>
        <taxon>Ascomycota</taxon>
        <taxon>Pezizomycotina</taxon>
        <taxon>Dothideomycetes</taxon>
        <taxon>Dothideomycetes incertae sedis</taxon>
        <taxon>Botryosphaeriales</taxon>
        <taxon>Botryosphaeriaceae</taxon>
        <taxon>Macrophomina</taxon>
    </lineage>
</organism>
<dbReference type="GO" id="GO:0016787">
    <property type="term" value="F:hydrolase activity"/>
    <property type="evidence" value="ECO:0007669"/>
    <property type="project" value="UniProtKB-KW"/>
</dbReference>
<dbReference type="EMBL" id="JAGTJR010000001">
    <property type="protein sequence ID" value="KAH7064878.1"/>
    <property type="molecule type" value="Genomic_DNA"/>
</dbReference>
<protein>
    <submittedName>
        <fullName evidence="4">Alpha/Beta hydrolase protein</fullName>
    </submittedName>
</protein>
<reference evidence="4 5" key="1">
    <citation type="journal article" date="2021" name="Nat. Commun.">
        <title>Genetic determinants of endophytism in the Arabidopsis root mycobiome.</title>
        <authorList>
            <person name="Mesny F."/>
            <person name="Miyauchi S."/>
            <person name="Thiergart T."/>
            <person name="Pickel B."/>
            <person name="Atanasova L."/>
            <person name="Karlsson M."/>
            <person name="Huettel B."/>
            <person name="Barry K.W."/>
            <person name="Haridas S."/>
            <person name="Chen C."/>
            <person name="Bauer D."/>
            <person name="Andreopoulos W."/>
            <person name="Pangilinan J."/>
            <person name="LaButti K."/>
            <person name="Riley R."/>
            <person name="Lipzen A."/>
            <person name="Clum A."/>
            <person name="Drula E."/>
            <person name="Henrissat B."/>
            <person name="Kohler A."/>
            <person name="Grigoriev I.V."/>
            <person name="Martin F.M."/>
            <person name="Hacquard S."/>
        </authorList>
    </citation>
    <scope>NUCLEOTIDE SEQUENCE [LARGE SCALE GENOMIC DNA]</scope>
    <source>
        <strain evidence="4 5">MPI-SDFR-AT-0080</strain>
    </source>
</reference>
<keyword evidence="1 4" id="KW-0378">Hydrolase</keyword>
<dbReference type="InterPro" id="IPR029058">
    <property type="entry name" value="AB_hydrolase_fold"/>
</dbReference>
<dbReference type="InterPro" id="IPR013094">
    <property type="entry name" value="AB_hydrolase_3"/>
</dbReference>
<sequence length="321" mass="33863">MEASWLMTSPPSLPLPGDVLSADTKCPINETVLMHFPDGRRQTSIPPTMAHQSRAPAYVTPSYRLLPESTGSDALDDAVDAAKWVAANITPRVVIAGSSAGGYLAVATAAQLTTVTPKPLAVLSVYGMLDLAHRRYLTPGTSVMNQPSIPHVAPLVDQIAAAKGVDVKDAYPFPAAPAQDRRMHWIAAVHQEALFPDLLAGVPGMARKIAEAGVEAVEPARRRLFPLAFGAAKGLPPTALLHGTEDSAVGVEQSVAAAAVLEEAGVEVLLRTVPGREHWFGLRELSPDADVEATEDAGSPVVQSLRDVIQFLDSAVARSQT</sequence>